<dbReference type="Pfam" id="PF01547">
    <property type="entry name" value="SBP_bac_1"/>
    <property type="match status" value="1"/>
</dbReference>
<evidence type="ECO:0000313" key="8">
    <source>
        <dbReference type="EMBL" id="QOV19964.1"/>
    </source>
</evidence>
<evidence type="ECO:0000256" key="4">
    <source>
        <dbReference type="ARBA" id="ARBA00023139"/>
    </source>
</evidence>
<dbReference type="PROSITE" id="PS51257">
    <property type="entry name" value="PROKAR_LIPOPROTEIN"/>
    <property type="match status" value="1"/>
</dbReference>
<feature type="compositionally biased region" description="Basic and acidic residues" evidence="6">
    <location>
        <begin position="27"/>
        <end position="45"/>
    </location>
</feature>
<evidence type="ECO:0000256" key="6">
    <source>
        <dbReference type="SAM" id="MobiDB-lite"/>
    </source>
</evidence>
<protein>
    <submittedName>
        <fullName evidence="8">Extracellular solute-binding protein</fullName>
    </submittedName>
</protein>
<evidence type="ECO:0000256" key="7">
    <source>
        <dbReference type="SAM" id="SignalP"/>
    </source>
</evidence>
<dbReference type="RefSeq" id="WP_193736284.1">
    <property type="nucleotide sequence ID" value="NZ_CP063304.1"/>
</dbReference>
<dbReference type="Proteomes" id="UP000593601">
    <property type="component" value="Chromosome"/>
</dbReference>
<dbReference type="PANTHER" id="PTHR43649:SF33">
    <property type="entry name" value="POLYGALACTURONAN_RHAMNOGALACTURONAN-BINDING PROTEIN YTCQ"/>
    <property type="match status" value="1"/>
</dbReference>
<dbReference type="InterPro" id="IPR050490">
    <property type="entry name" value="Bact_solute-bd_prot1"/>
</dbReference>
<evidence type="ECO:0000256" key="5">
    <source>
        <dbReference type="ARBA" id="ARBA00023288"/>
    </source>
</evidence>
<proteinExistence type="predicted"/>
<organism evidence="8 9">
    <name type="scientific">Blautia liquoris</name>
    <dbReference type="NCBI Taxonomy" id="2779518"/>
    <lineage>
        <taxon>Bacteria</taxon>
        <taxon>Bacillati</taxon>
        <taxon>Bacillota</taxon>
        <taxon>Clostridia</taxon>
        <taxon>Lachnospirales</taxon>
        <taxon>Lachnospiraceae</taxon>
        <taxon>Blautia</taxon>
    </lineage>
</organism>
<keyword evidence="9" id="KW-1185">Reference proteome</keyword>
<dbReference type="KEGG" id="bliq:INP51_03100"/>
<accession>A0A7M2RIZ0</accession>
<keyword evidence="2 7" id="KW-0732">Signal</keyword>
<feature type="region of interest" description="Disordered" evidence="6">
    <location>
        <begin position="21"/>
        <end position="49"/>
    </location>
</feature>
<dbReference type="EMBL" id="CP063304">
    <property type="protein sequence ID" value="QOV19964.1"/>
    <property type="molecule type" value="Genomic_DNA"/>
</dbReference>
<dbReference type="AlphaFoldDB" id="A0A7M2RIZ0"/>
<keyword evidence="5" id="KW-0449">Lipoprotein</keyword>
<keyword evidence="1" id="KW-1003">Cell membrane</keyword>
<evidence type="ECO:0000256" key="2">
    <source>
        <dbReference type="ARBA" id="ARBA00022729"/>
    </source>
</evidence>
<evidence type="ECO:0000256" key="1">
    <source>
        <dbReference type="ARBA" id="ARBA00022475"/>
    </source>
</evidence>
<dbReference type="InterPro" id="IPR006059">
    <property type="entry name" value="SBP"/>
</dbReference>
<keyword evidence="4" id="KW-0564">Palmitate</keyword>
<feature type="signal peptide" evidence="7">
    <location>
        <begin position="1"/>
        <end position="20"/>
    </location>
</feature>
<evidence type="ECO:0000256" key="3">
    <source>
        <dbReference type="ARBA" id="ARBA00023136"/>
    </source>
</evidence>
<gene>
    <name evidence="8" type="ORF">INP51_03100</name>
</gene>
<sequence length="537" mass="60359">MMKKILAVTLAAAMTAVTMAGCGSGGSKEDSEEKSKSQTTEKDNFNEEGYPIVNSPLTLKVMLSIRDTDSLIAPDDMPGIQDLEKKTGIHIDWEVIKGTDWKTKLNLMFASGEYPDIIMGSSGEVDVEEYGVTQGLLLPLDDLTEKYMPTYTQRITDEETDPTASLVASDGKKYSVGYLVGQNINTQAHFFINQTWMNNLNLEMPKTLDELTDVLRKFKTEDPNGNGQKDEIPVEMSLNDGYYGVPWMLPMFGIPATPLYIDDNKEVQFAPVQEGFRKCMEWLNMLYKEELLDPEILSQDANTVESKLSGGNAGFFTAWRLTAMGWDNGVEKDCTLFMPTAPEGVTPKLARYLEMAKNGAYITTSNEHIPESMRWLDSLLDTETMYSLYYGPEGEGWEYDAENNKINSIVTDTSGTKNCLDVNTLFFAPAKYISDTFNMSPQRLEKTDYCQTYDKAGIIQKYSNDYLTTAPLTAEEHANSSLIETDIKNAVDENMATFISEGVTDDNWNAFVKMFENMKVSEYVDMYQKAIDKMDIK</sequence>
<name>A0A7M2RIZ0_9FIRM</name>
<dbReference type="Gene3D" id="3.40.190.10">
    <property type="entry name" value="Periplasmic binding protein-like II"/>
    <property type="match status" value="2"/>
</dbReference>
<reference evidence="8 9" key="1">
    <citation type="submission" date="2020-10" db="EMBL/GenBank/DDBJ databases">
        <title>Blautia liquoris sp.nov., isolated from the mud in a fermentation cellar used for the production of Chinese strong-flavoured liquor.</title>
        <authorList>
            <person name="Lu L."/>
        </authorList>
    </citation>
    <scope>NUCLEOTIDE SEQUENCE [LARGE SCALE GENOMIC DNA]</scope>
    <source>
        <strain evidence="8 9">LZLJ-3</strain>
    </source>
</reference>
<dbReference type="SUPFAM" id="SSF53850">
    <property type="entry name" value="Periplasmic binding protein-like II"/>
    <property type="match status" value="1"/>
</dbReference>
<keyword evidence="3" id="KW-0472">Membrane</keyword>
<dbReference type="PANTHER" id="PTHR43649">
    <property type="entry name" value="ARABINOSE-BINDING PROTEIN-RELATED"/>
    <property type="match status" value="1"/>
</dbReference>
<evidence type="ECO:0000313" key="9">
    <source>
        <dbReference type="Proteomes" id="UP000593601"/>
    </source>
</evidence>
<feature type="chain" id="PRO_5039717418" evidence="7">
    <location>
        <begin position="21"/>
        <end position="537"/>
    </location>
</feature>